<gene>
    <name evidence="3" type="ORF">COCON_G00225470</name>
</gene>
<feature type="compositionally biased region" description="Polar residues" evidence="1">
    <location>
        <begin position="379"/>
        <end position="404"/>
    </location>
</feature>
<accession>A0A9Q1CW20</accession>
<dbReference type="GO" id="GO:0045893">
    <property type="term" value="P:positive regulation of DNA-templated transcription"/>
    <property type="evidence" value="ECO:0007669"/>
    <property type="project" value="TreeGrafter"/>
</dbReference>
<feature type="domain" description="GLTSCR protein conserved" evidence="2">
    <location>
        <begin position="482"/>
        <end position="580"/>
    </location>
</feature>
<comment type="caution">
    <text evidence="3">The sequence shown here is derived from an EMBL/GenBank/DDBJ whole genome shotgun (WGS) entry which is preliminary data.</text>
</comment>
<dbReference type="PANTHER" id="PTHR15572">
    <property type="entry name" value="GLIOMA TUMOR SUPPRESSOR CANDIDATE REGION GENE 1"/>
    <property type="match status" value="1"/>
</dbReference>
<sequence length="764" mass="79982">GPSPGPRRAGPFPGPRPRVSSSRPPAAPAPAERLLLRTYPDPGLLQRAALHDDHQQPGAPPDPAAAGGVGLARAGGRHAGAEAGGTPRSDARRLIQPGHRGAGVHALQGLRDARPPPEHHHPERPQPPDAGQTDPAQSASARGPDGVQHQWAGPTATQRPPTSSPYPTGSSTQAPQQMTVNIVNQPALHKPTSGPQVVNHSGSIMIHSPLGQQQQQGSLPPGQYLLPSSLALTPGTTTQALQALNGQVLHTQLQGTADPASTNSTYSGTFLTNQSAAVQLVSGQNFAAGGQLIVNQAVVSGQLGQASPALVQVSQAVGAHPKNQLGFTSSTPGAPTPVQSGYTLVNSSDTGYTQQGVQARPQVSVSLGHHFLVPLPQDGTHTGVQGTSEPQFETQSYHQTQVSHSLSPALKQPQLQSQPQLVNLLGSKAGKPSISLETVVCLPNQVGSPHVPNAQMTKLKRPAPQQLTKGGMVLQQLRQDQGGVLAGSRSPFSSMEDAVHRLLPYHVFQGAPPSDDDFHRVDEEFETVATHVLKRTEAMLNKYRRLLLVDAERTSPSSEMVMIDRTFNQEERGNLTQDKRLALVDPDGFLEEFCCPPKPVDTAQPWGVQAGQEALVQALVQAPDQPSPAQTLPQEDRDSACGGRGREGPARPGADPSLRTELQPGAKDPGGEQPEVSLNEHLETAIKSILQLKRTQGRGGLTANAAPAPAPAPPPAPGLLPPRRAVPPAPPHPGPGPRQAPPPRSGLQPTAASRHGLRAGGGCQ</sequence>
<feature type="compositionally biased region" description="Polar residues" evidence="1">
    <location>
        <begin position="325"/>
        <end position="359"/>
    </location>
</feature>
<feature type="region of interest" description="Disordered" evidence="1">
    <location>
        <begin position="324"/>
        <end position="359"/>
    </location>
</feature>
<feature type="region of interest" description="Disordered" evidence="1">
    <location>
        <begin position="372"/>
        <end position="414"/>
    </location>
</feature>
<name>A0A9Q1CW20_CONCO</name>
<feature type="region of interest" description="Disordered" evidence="1">
    <location>
        <begin position="622"/>
        <end position="675"/>
    </location>
</feature>
<dbReference type="OrthoDB" id="2556847at2759"/>
<feature type="compositionally biased region" description="Low complexity" evidence="1">
    <location>
        <begin position="405"/>
        <end position="414"/>
    </location>
</feature>
<feature type="compositionally biased region" description="Low complexity" evidence="1">
    <location>
        <begin position="1"/>
        <end position="24"/>
    </location>
</feature>
<dbReference type="PANTHER" id="PTHR15572:SF2">
    <property type="entry name" value="BRD4-INTERACTING CHROMATIN-REMODELING COMPLEX-ASSOCIATED PROTEIN-LIKE"/>
    <property type="match status" value="1"/>
</dbReference>
<dbReference type="GO" id="GO:0016514">
    <property type="term" value="C:SWI/SNF complex"/>
    <property type="evidence" value="ECO:0007669"/>
    <property type="project" value="TreeGrafter"/>
</dbReference>
<evidence type="ECO:0000313" key="4">
    <source>
        <dbReference type="Proteomes" id="UP001152803"/>
    </source>
</evidence>
<dbReference type="Proteomes" id="UP001152803">
    <property type="component" value="Unassembled WGS sequence"/>
</dbReference>
<feature type="compositionally biased region" description="Basic and acidic residues" evidence="1">
    <location>
        <begin position="634"/>
        <end position="649"/>
    </location>
</feature>
<feature type="compositionally biased region" description="Pro residues" evidence="1">
    <location>
        <begin position="708"/>
        <end position="744"/>
    </location>
</feature>
<feature type="region of interest" description="Disordered" evidence="1">
    <location>
        <begin position="1"/>
        <end position="174"/>
    </location>
</feature>
<feature type="non-terminal residue" evidence="3">
    <location>
        <position position="1"/>
    </location>
</feature>
<evidence type="ECO:0000259" key="2">
    <source>
        <dbReference type="Pfam" id="PF15249"/>
    </source>
</evidence>
<organism evidence="3 4">
    <name type="scientific">Conger conger</name>
    <name type="common">Conger eel</name>
    <name type="synonym">Muraena conger</name>
    <dbReference type="NCBI Taxonomy" id="82655"/>
    <lineage>
        <taxon>Eukaryota</taxon>
        <taxon>Metazoa</taxon>
        <taxon>Chordata</taxon>
        <taxon>Craniata</taxon>
        <taxon>Vertebrata</taxon>
        <taxon>Euteleostomi</taxon>
        <taxon>Actinopterygii</taxon>
        <taxon>Neopterygii</taxon>
        <taxon>Teleostei</taxon>
        <taxon>Anguilliformes</taxon>
        <taxon>Congridae</taxon>
        <taxon>Conger</taxon>
    </lineage>
</organism>
<dbReference type="InterPro" id="IPR052438">
    <property type="entry name" value="Chromatin_remod/trans_coact"/>
</dbReference>
<dbReference type="EMBL" id="JAFJMO010000018">
    <property type="protein sequence ID" value="KAJ8250625.1"/>
    <property type="molecule type" value="Genomic_DNA"/>
</dbReference>
<evidence type="ECO:0000313" key="3">
    <source>
        <dbReference type="EMBL" id="KAJ8250625.1"/>
    </source>
</evidence>
<feature type="compositionally biased region" description="Basic and acidic residues" evidence="1">
    <location>
        <begin position="111"/>
        <end position="126"/>
    </location>
</feature>
<feature type="region of interest" description="Disordered" evidence="1">
    <location>
        <begin position="699"/>
        <end position="764"/>
    </location>
</feature>
<dbReference type="AlphaFoldDB" id="A0A9Q1CW20"/>
<dbReference type="Pfam" id="PF15249">
    <property type="entry name" value="GLTSCR1"/>
    <property type="match status" value="1"/>
</dbReference>
<evidence type="ECO:0000256" key="1">
    <source>
        <dbReference type="SAM" id="MobiDB-lite"/>
    </source>
</evidence>
<dbReference type="InterPro" id="IPR015671">
    <property type="entry name" value="GSCR1_dom"/>
</dbReference>
<proteinExistence type="predicted"/>
<reference evidence="3" key="1">
    <citation type="journal article" date="2023" name="Science">
        <title>Genome structures resolve the early diversification of teleost fishes.</title>
        <authorList>
            <person name="Parey E."/>
            <person name="Louis A."/>
            <person name="Montfort J."/>
            <person name="Bouchez O."/>
            <person name="Roques C."/>
            <person name="Iampietro C."/>
            <person name="Lluch J."/>
            <person name="Castinel A."/>
            <person name="Donnadieu C."/>
            <person name="Desvignes T."/>
            <person name="Floi Bucao C."/>
            <person name="Jouanno E."/>
            <person name="Wen M."/>
            <person name="Mejri S."/>
            <person name="Dirks R."/>
            <person name="Jansen H."/>
            <person name="Henkel C."/>
            <person name="Chen W.J."/>
            <person name="Zahm M."/>
            <person name="Cabau C."/>
            <person name="Klopp C."/>
            <person name="Thompson A.W."/>
            <person name="Robinson-Rechavi M."/>
            <person name="Braasch I."/>
            <person name="Lecointre G."/>
            <person name="Bobe J."/>
            <person name="Postlethwait J.H."/>
            <person name="Berthelot C."/>
            <person name="Roest Crollius H."/>
            <person name="Guiguen Y."/>
        </authorList>
    </citation>
    <scope>NUCLEOTIDE SEQUENCE</scope>
    <source>
        <strain evidence="3">Concon-B</strain>
    </source>
</reference>
<keyword evidence="4" id="KW-1185">Reference proteome</keyword>
<protein>
    <recommendedName>
        <fullName evidence="2">GLTSCR protein conserved domain-containing protein</fullName>
    </recommendedName>
</protein>